<evidence type="ECO:0000256" key="6">
    <source>
        <dbReference type="ARBA" id="ARBA00023049"/>
    </source>
</evidence>
<keyword evidence="8" id="KW-1133">Transmembrane helix</keyword>
<evidence type="ECO:0000256" key="3">
    <source>
        <dbReference type="ARBA" id="ARBA00022723"/>
    </source>
</evidence>
<dbReference type="InterPro" id="IPR016047">
    <property type="entry name" value="M23ase_b-sheet_dom"/>
</dbReference>
<keyword evidence="11" id="KW-1185">Reference proteome</keyword>
<keyword evidence="4 10" id="KW-0378">Hydrolase</keyword>
<dbReference type="Gene3D" id="2.70.70.10">
    <property type="entry name" value="Glucose Permease (Domain IIA)"/>
    <property type="match status" value="1"/>
</dbReference>
<evidence type="ECO:0000256" key="1">
    <source>
        <dbReference type="ARBA" id="ARBA00001947"/>
    </source>
</evidence>
<comment type="cofactor">
    <cofactor evidence="1">
        <name>Zn(2+)</name>
        <dbReference type="ChEBI" id="CHEBI:29105"/>
    </cofactor>
</comment>
<reference evidence="10 11" key="1">
    <citation type="submission" date="2023-07" db="EMBL/GenBank/DDBJ databases">
        <title>Genomic Encyclopedia of Type Strains, Phase IV (KMG-IV): sequencing the most valuable type-strain genomes for metagenomic binning, comparative biology and taxonomic classification.</title>
        <authorList>
            <person name="Goeker M."/>
        </authorList>
    </citation>
    <scope>NUCLEOTIDE SEQUENCE [LARGE SCALE GENOMIC DNA]</scope>
    <source>
        <strain evidence="10 11">B6-8</strain>
    </source>
</reference>
<comment type="caution">
    <text evidence="10">The sequence shown here is derived from an EMBL/GenBank/DDBJ whole genome shotgun (WGS) entry which is preliminary data.</text>
</comment>
<evidence type="ECO:0000256" key="7">
    <source>
        <dbReference type="SAM" id="Coils"/>
    </source>
</evidence>
<feature type="transmembrane region" description="Helical" evidence="8">
    <location>
        <begin position="29"/>
        <end position="53"/>
    </location>
</feature>
<dbReference type="CDD" id="cd12797">
    <property type="entry name" value="M23_peptidase"/>
    <property type="match status" value="1"/>
</dbReference>
<proteinExistence type="predicted"/>
<keyword evidence="8" id="KW-0472">Membrane</keyword>
<dbReference type="InterPro" id="IPR011055">
    <property type="entry name" value="Dup_hybrid_motif"/>
</dbReference>
<keyword evidence="2" id="KW-0645">Protease</keyword>
<evidence type="ECO:0000259" key="9">
    <source>
        <dbReference type="Pfam" id="PF01551"/>
    </source>
</evidence>
<gene>
    <name evidence="10" type="ORF">QO014_000430</name>
</gene>
<keyword evidence="6" id="KW-0482">Metalloprotease</keyword>
<evidence type="ECO:0000313" key="10">
    <source>
        <dbReference type="EMBL" id="MDQ0436060.1"/>
    </source>
</evidence>
<evidence type="ECO:0000313" key="11">
    <source>
        <dbReference type="Proteomes" id="UP001241603"/>
    </source>
</evidence>
<feature type="coiled-coil region" evidence="7">
    <location>
        <begin position="57"/>
        <end position="101"/>
    </location>
</feature>
<evidence type="ECO:0000256" key="2">
    <source>
        <dbReference type="ARBA" id="ARBA00022670"/>
    </source>
</evidence>
<dbReference type="PANTHER" id="PTHR21666:SF288">
    <property type="entry name" value="CELL DIVISION PROTEIN YTFB"/>
    <property type="match status" value="1"/>
</dbReference>
<keyword evidence="3" id="KW-0479">Metal-binding</keyword>
<keyword evidence="8" id="KW-0812">Transmembrane</keyword>
<evidence type="ECO:0000256" key="8">
    <source>
        <dbReference type="SAM" id="Phobius"/>
    </source>
</evidence>
<dbReference type="SUPFAM" id="SSF51261">
    <property type="entry name" value="Duplicated hybrid motif"/>
    <property type="match status" value="1"/>
</dbReference>
<feature type="domain" description="M23ase beta-sheet core" evidence="9">
    <location>
        <begin position="307"/>
        <end position="402"/>
    </location>
</feature>
<dbReference type="Pfam" id="PF01551">
    <property type="entry name" value="Peptidase_M23"/>
    <property type="match status" value="1"/>
</dbReference>
<evidence type="ECO:0000256" key="4">
    <source>
        <dbReference type="ARBA" id="ARBA00022801"/>
    </source>
</evidence>
<dbReference type="RefSeq" id="WP_266347001.1">
    <property type="nucleotide sequence ID" value="NZ_JAPKNG010000001.1"/>
</dbReference>
<accession>A0ABU0H2Q6</accession>
<organism evidence="10 11">
    <name type="scientific">Kaistia dalseonensis</name>
    <dbReference type="NCBI Taxonomy" id="410840"/>
    <lineage>
        <taxon>Bacteria</taxon>
        <taxon>Pseudomonadati</taxon>
        <taxon>Pseudomonadota</taxon>
        <taxon>Alphaproteobacteria</taxon>
        <taxon>Hyphomicrobiales</taxon>
        <taxon>Kaistiaceae</taxon>
        <taxon>Kaistia</taxon>
    </lineage>
</organism>
<dbReference type="Proteomes" id="UP001241603">
    <property type="component" value="Unassembled WGS sequence"/>
</dbReference>
<keyword evidence="7" id="KW-0175">Coiled coil</keyword>
<name>A0ABU0H2Q6_9HYPH</name>
<dbReference type="GO" id="GO:0016787">
    <property type="term" value="F:hydrolase activity"/>
    <property type="evidence" value="ECO:0007669"/>
    <property type="project" value="UniProtKB-KW"/>
</dbReference>
<protein>
    <submittedName>
        <fullName evidence="10">Murein DD-endopeptidase MepM/ murein hydrolase activator NlpD/cell division protein FtsB</fullName>
    </submittedName>
</protein>
<dbReference type="InterPro" id="IPR050570">
    <property type="entry name" value="Cell_wall_metabolism_enzyme"/>
</dbReference>
<evidence type="ECO:0000256" key="5">
    <source>
        <dbReference type="ARBA" id="ARBA00022833"/>
    </source>
</evidence>
<keyword evidence="5" id="KW-0862">Zinc</keyword>
<dbReference type="PANTHER" id="PTHR21666">
    <property type="entry name" value="PEPTIDASE-RELATED"/>
    <property type="match status" value="1"/>
</dbReference>
<sequence length="416" mass="45207">MPRHVRSRSTRLVIERGDRTQAIHFRPQTIVLGGICVLLFLTLYFGATAYLVFRDDLKTVTATREETLRQQQELEAQALKKQNYEEKIATLREQIDQINSSRAADHATVAQKVDILLDRQQALGKRQDMLAKLTEAARRAGFDIPPVSTKALKPQASIAPVANPDVALGDITGSIAPAPRAALSEGGLARIEKQISAMENQQVAVVDTMSNRLAKRTERIASVLKKLGRPIPKSLATQDVGGPFIPLPEGSAQDFKLRVQTLQGQLERYAMARKIALALPLKRPLGNAPITSRFGARVDPFLGRPAMHPGIDFQAPNGTPARAVAAGTVVAAQWNSGGYGNMVDIDHGNGVITRYGHLSAITVKDGDKVGPGDKIGRVGSTGRSTGPHLHYEIRINGEPIDPMRYLTIGQEIAVWL</sequence>
<dbReference type="EMBL" id="JAUSVO010000001">
    <property type="protein sequence ID" value="MDQ0436060.1"/>
    <property type="molecule type" value="Genomic_DNA"/>
</dbReference>